<organism evidence="3 4">
    <name type="scientific">Umbra pygmaea</name>
    <name type="common">Eastern mudminnow</name>
    <dbReference type="NCBI Taxonomy" id="75934"/>
    <lineage>
        <taxon>Eukaryota</taxon>
        <taxon>Metazoa</taxon>
        <taxon>Chordata</taxon>
        <taxon>Craniata</taxon>
        <taxon>Vertebrata</taxon>
        <taxon>Euteleostomi</taxon>
        <taxon>Actinopterygii</taxon>
        <taxon>Neopterygii</taxon>
        <taxon>Teleostei</taxon>
        <taxon>Protacanthopterygii</taxon>
        <taxon>Esociformes</taxon>
        <taxon>Umbridae</taxon>
        <taxon>Umbra</taxon>
    </lineage>
</organism>
<feature type="signal peptide" evidence="2">
    <location>
        <begin position="1"/>
        <end position="23"/>
    </location>
</feature>
<evidence type="ECO:0000256" key="1">
    <source>
        <dbReference type="SAM" id="MobiDB-lite"/>
    </source>
</evidence>
<gene>
    <name evidence="3" type="ORF">UPYG_G00034180</name>
</gene>
<evidence type="ECO:0000313" key="4">
    <source>
        <dbReference type="Proteomes" id="UP001557470"/>
    </source>
</evidence>
<dbReference type="EMBL" id="JAGEUA010000001">
    <property type="protein sequence ID" value="KAL1022917.1"/>
    <property type="molecule type" value="Genomic_DNA"/>
</dbReference>
<keyword evidence="4" id="KW-1185">Reference proteome</keyword>
<feature type="region of interest" description="Disordered" evidence="1">
    <location>
        <begin position="98"/>
        <end position="125"/>
    </location>
</feature>
<proteinExistence type="predicted"/>
<comment type="caution">
    <text evidence="3">The sequence shown here is derived from an EMBL/GenBank/DDBJ whole genome shotgun (WGS) entry which is preliminary data.</text>
</comment>
<protein>
    <submittedName>
        <fullName evidence="3">Uncharacterized protein</fullName>
    </submittedName>
</protein>
<evidence type="ECO:0000313" key="3">
    <source>
        <dbReference type="EMBL" id="KAL1022917.1"/>
    </source>
</evidence>
<dbReference type="Proteomes" id="UP001557470">
    <property type="component" value="Unassembled WGS sequence"/>
</dbReference>
<reference evidence="3 4" key="1">
    <citation type="submission" date="2024-06" db="EMBL/GenBank/DDBJ databases">
        <authorList>
            <person name="Pan Q."/>
            <person name="Wen M."/>
            <person name="Jouanno E."/>
            <person name="Zahm M."/>
            <person name="Klopp C."/>
            <person name="Cabau C."/>
            <person name="Louis A."/>
            <person name="Berthelot C."/>
            <person name="Parey E."/>
            <person name="Roest Crollius H."/>
            <person name="Montfort J."/>
            <person name="Robinson-Rechavi M."/>
            <person name="Bouchez O."/>
            <person name="Lampietro C."/>
            <person name="Lopez Roques C."/>
            <person name="Donnadieu C."/>
            <person name="Postlethwait J."/>
            <person name="Bobe J."/>
            <person name="Verreycken H."/>
            <person name="Guiguen Y."/>
        </authorList>
    </citation>
    <scope>NUCLEOTIDE SEQUENCE [LARGE SCALE GENOMIC DNA]</scope>
    <source>
        <strain evidence="3">Up_M1</strain>
        <tissue evidence="3">Testis</tissue>
    </source>
</reference>
<keyword evidence="2" id="KW-0732">Signal</keyword>
<sequence length="152" mass="16492">MVGFFVGGVFYYFLLTVQEEADAGETKRVRAQTVGLPGVRNLPSPGETRELKPSAGMRLWTSLQEYARPSLESAAMWAGVASVPGLNFSPSLPLHQATGSLAGLPPRSPTCPSSQRPRLSSRPTGEMKRLLEQAVSKQGIPSQRWPILECIL</sequence>
<accession>A0ABD0XRC1</accession>
<dbReference type="AlphaFoldDB" id="A0ABD0XRC1"/>
<name>A0ABD0XRC1_UMBPY</name>
<evidence type="ECO:0000256" key="2">
    <source>
        <dbReference type="SAM" id="SignalP"/>
    </source>
</evidence>
<feature type="compositionally biased region" description="Low complexity" evidence="1">
    <location>
        <begin position="112"/>
        <end position="123"/>
    </location>
</feature>
<feature type="chain" id="PRO_5044894854" evidence="2">
    <location>
        <begin position="24"/>
        <end position="152"/>
    </location>
</feature>